<organism evidence="4 5">
    <name type="scientific">Brevifollis gellanilyticus</name>
    <dbReference type="NCBI Taxonomy" id="748831"/>
    <lineage>
        <taxon>Bacteria</taxon>
        <taxon>Pseudomonadati</taxon>
        <taxon>Verrucomicrobiota</taxon>
        <taxon>Verrucomicrobiia</taxon>
        <taxon>Verrucomicrobiales</taxon>
        <taxon>Verrucomicrobiaceae</taxon>
    </lineage>
</organism>
<evidence type="ECO:0000259" key="2">
    <source>
        <dbReference type="Pfam" id="PF01609"/>
    </source>
</evidence>
<name>A0A512M4A8_9BACT</name>
<evidence type="ECO:0000313" key="4">
    <source>
        <dbReference type="EMBL" id="GEP41562.1"/>
    </source>
</evidence>
<dbReference type="InterPro" id="IPR002559">
    <property type="entry name" value="Transposase_11"/>
</dbReference>
<sequence>MGDREADIYELLVQAQQHREQGVALLVRSQYNRTLAKPKPGQEEQEEEEAQMWSRLAQSEPAGSHTLQLPRSQGQKARGEVTLSVRFERVTIAVPKHKAKYLKMDTVVEASIVELREENAPKGKGICWRLLTTLEVDSLEGAIQLAGWYAKRWQIEEFHRILKTGCRVEERQMRQLERLKPMMVLDMLVASRIMGMSAAARQRPESPATDWLDEDEVNALEAYVNHGKKRAKNAPPMTLGEAVRNIGRLGGHLGRKGDGHPGAQTLWIGLNKLDLITEVWRRLNPQPTYG</sequence>
<keyword evidence="5" id="KW-1185">Reference proteome</keyword>
<dbReference type="Gene3D" id="1.10.740.10">
    <property type="entry name" value="Transferase Inhibitor Protein From Tn5, Chain"/>
    <property type="match status" value="1"/>
</dbReference>
<protein>
    <recommendedName>
        <fullName evidence="6">Transposase Tn5 dimerisation domain-containing protein</fullName>
    </recommendedName>
</protein>
<dbReference type="Pfam" id="PF01609">
    <property type="entry name" value="DDE_Tnp_1"/>
    <property type="match status" value="1"/>
</dbReference>
<dbReference type="GO" id="GO:0003677">
    <property type="term" value="F:DNA binding"/>
    <property type="evidence" value="ECO:0007669"/>
    <property type="project" value="InterPro"/>
</dbReference>
<dbReference type="RefSeq" id="WP_170266579.1">
    <property type="nucleotide sequence ID" value="NZ_BKAG01000004.1"/>
</dbReference>
<dbReference type="Proteomes" id="UP000321577">
    <property type="component" value="Unassembled WGS sequence"/>
</dbReference>
<dbReference type="PANTHER" id="PTHR37319">
    <property type="entry name" value="TRANSPOSASE"/>
    <property type="match status" value="1"/>
</dbReference>
<dbReference type="SUPFAM" id="SSF53098">
    <property type="entry name" value="Ribonuclease H-like"/>
    <property type="match status" value="1"/>
</dbReference>
<evidence type="ECO:0000259" key="3">
    <source>
        <dbReference type="Pfam" id="PF02281"/>
    </source>
</evidence>
<dbReference type="InterPro" id="IPR014737">
    <property type="entry name" value="Transposase_Tn5-like_C"/>
</dbReference>
<feature type="region of interest" description="Disordered" evidence="1">
    <location>
        <begin position="35"/>
        <end position="73"/>
    </location>
</feature>
<dbReference type="PANTHER" id="PTHR37319:SF1">
    <property type="entry name" value="TRANSPOSASE TN5 DIMERISATION DOMAIN-CONTAINING PROTEIN"/>
    <property type="match status" value="1"/>
</dbReference>
<feature type="domain" description="Transposase Tn5 dimerisation" evidence="3">
    <location>
        <begin position="189"/>
        <end position="279"/>
    </location>
</feature>
<gene>
    <name evidence="4" type="ORF">BGE01nite_08530</name>
</gene>
<evidence type="ECO:0000256" key="1">
    <source>
        <dbReference type="SAM" id="MobiDB-lite"/>
    </source>
</evidence>
<dbReference type="InterPro" id="IPR003201">
    <property type="entry name" value="Transposase_Tn5"/>
</dbReference>
<dbReference type="EMBL" id="BKAG01000004">
    <property type="protein sequence ID" value="GEP41562.1"/>
    <property type="molecule type" value="Genomic_DNA"/>
</dbReference>
<dbReference type="Pfam" id="PF02281">
    <property type="entry name" value="Dimer_Tnp_Tn5"/>
    <property type="match status" value="1"/>
</dbReference>
<evidence type="ECO:0008006" key="6">
    <source>
        <dbReference type="Google" id="ProtNLM"/>
    </source>
</evidence>
<evidence type="ECO:0000313" key="5">
    <source>
        <dbReference type="Proteomes" id="UP000321577"/>
    </source>
</evidence>
<dbReference type="GO" id="GO:0004803">
    <property type="term" value="F:transposase activity"/>
    <property type="evidence" value="ECO:0007669"/>
    <property type="project" value="InterPro"/>
</dbReference>
<comment type="caution">
    <text evidence="4">The sequence shown here is derived from an EMBL/GenBank/DDBJ whole genome shotgun (WGS) entry which is preliminary data.</text>
</comment>
<dbReference type="NCBIfam" id="NF033590">
    <property type="entry name" value="transpos_IS4_3"/>
    <property type="match status" value="1"/>
</dbReference>
<dbReference type="GO" id="GO:0006313">
    <property type="term" value="P:DNA transposition"/>
    <property type="evidence" value="ECO:0007669"/>
    <property type="project" value="InterPro"/>
</dbReference>
<proteinExistence type="predicted"/>
<reference evidence="4 5" key="1">
    <citation type="submission" date="2019-07" db="EMBL/GenBank/DDBJ databases">
        <title>Whole genome shotgun sequence of Brevifollis gellanilyticus NBRC 108608.</title>
        <authorList>
            <person name="Hosoyama A."/>
            <person name="Uohara A."/>
            <person name="Ohji S."/>
            <person name="Ichikawa N."/>
        </authorList>
    </citation>
    <scope>NUCLEOTIDE SEQUENCE [LARGE SCALE GENOMIC DNA]</scope>
    <source>
        <strain evidence="4 5">NBRC 108608</strain>
    </source>
</reference>
<dbReference type="AlphaFoldDB" id="A0A512M4A8"/>
<dbReference type="Gene3D" id="3.90.350.10">
    <property type="entry name" value="Transposase Inhibitor Protein From Tn5, Chain A, domain 1"/>
    <property type="match status" value="1"/>
</dbReference>
<dbReference type="InterPro" id="IPR012337">
    <property type="entry name" value="RNaseH-like_sf"/>
</dbReference>
<dbReference type="InterPro" id="IPR047768">
    <property type="entry name" value="Tn5p-like"/>
</dbReference>
<feature type="domain" description="Transposase IS4-like" evidence="2">
    <location>
        <begin position="16"/>
        <end position="185"/>
    </location>
</feature>
<accession>A0A512M4A8</accession>
<dbReference type="InterPro" id="IPR054836">
    <property type="entry name" value="Tn5_transposase"/>
</dbReference>